<dbReference type="EMBL" id="BEXD01003904">
    <property type="protein sequence ID" value="GBC03737.1"/>
    <property type="molecule type" value="Genomic_DNA"/>
</dbReference>
<dbReference type="GO" id="GO:0004525">
    <property type="term" value="F:ribonuclease III activity"/>
    <property type="evidence" value="ECO:0007669"/>
    <property type="project" value="InterPro"/>
</dbReference>
<name>A0A2Z6SEG2_9GLOM</name>
<proteinExistence type="predicted"/>
<dbReference type="AlphaFoldDB" id="A0A2Z6SEG2"/>
<evidence type="ECO:0000313" key="2">
    <source>
        <dbReference type="EMBL" id="GBC03737.1"/>
    </source>
</evidence>
<dbReference type="Gene3D" id="1.10.1520.10">
    <property type="entry name" value="Ribonuclease III domain"/>
    <property type="match status" value="1"/>
</dbReference>
<dbReference type="EMBL" id="BLAL01000054">
    <property type="protein sequence ID" value="GES81322.1"/>
    <property type="molecule type" value="Genomic_DNA"/>
</dbReference>
<dbReference type="PROSITE" id="PS50142">
    <property type="entry name" value="RNASE_3_2"/>
    <property type="match status" value="1"/>
</dbReference>
<dbReference type="GO" id="GO:0006396">
    <property type="term" value="P:RNA processing"/>
    <property type="evidence" value="ECO:0007669"/>
    <property type="project" value="InterPro"/>
</dbReference>
<dbReference type="CDD" id="cd00593">
    <property type="entry name" value="RIBOc"/>
    <property type="match status" value="1"/>
</dbReference>
<feature type="domain" description="RNase III" evidence="1">
    <location>
        <begin position="259"/>
        <end position="349"/>
    </location>
</feature>
<gene>
    <name evidence="3" type="ORF">RCL2_000857300</name>
    <name evidence="2" type="ORF">RclHR1_00530012</name>
</gene>
<evidence type="ECO:0000313" key="3">
    <source>
        <dbReference type="EMBL" id="GES81322.1"/>
    </source>
</evidence>
<protein>
    <submittedName>
        <fullName evidence="3">Ribonuclease III</fullName>
    </submittedName>
</protein>
<keyword evidence="4" id="KW-1185">Reference proteome</keyword>
<dbReference type="SUPFAM" id="SSF69065">
    <property type="entry name" value="RNase III domain-like"/>
    <property type="match status" value="1"/>
</dbReference>
<comment type="caution">
    <text evidence="2">The sequence shown here is derived from an EMBL/GenBank/DDBJ whole genome shotgun (WGS) entry which is preliminary data.</text>
</comment>
<dbReference type="OrthoDB" id="2392202at2759"/>
<dbReference type="Proteomes" id="UP000615446">
    <property type="component" value="Unassembled WGS sequence"/>
</dbReference>
<accession>A0A2Z6SEG2</accession>
<dbReference type="InterPro" id="IPR000999">
    <property type="entry name" value="RNase_III_dom"/>
</dbReference>
<sequence length="399" mass="46407">MNTLKRTVCSNTNTELPSFNLNNQEINSTDQDKGRQISKEKQHQICLNFLFMLGISQGINEEEISKILSLNLRVLDSFENIIGTILDKMDKYKSTENKSFNKSENVEENTILPLVIYESDDGSETVKSFDEKNIINSDIENMDTSDEEEEYIGLDINNEDIIELDESFLIEKEKKENTLKNTENDYKEKTLWKCNTSEVTKPENTGRMIITNDDDPPRFKIFCGYLKTQEFKNHAMSLRLSPLPEIRDVIIRENAKGRNEYQMQWNRYEYLGDRVLKLSIIKIILKYFKPIFNHSFENVVNFLNSNKLIAAYCMCLNLHEDNHIPPDAHCKTYASAFKAYFGGLYLSQGEDCVTEYLTELFMPLLYNLANYQSKTKSHILCGKLLGKISGEYFDMEWLI</sequence>
<dbReference type="Proteomes" id="UP000247702">
    <property type="component" value="Unassembled WGS sequence"/>
</dbReference>
<dbReference type="InterPro" id="IPR036389">
    <property type="entry name" value="RNase_III_sf"/>
</dbReference>
<evidence type="ECO:0000259" key="1">
    <source>
        <dbReference type="PROSITE" id="PS50142"/>
    </source>
</evidence>
<reference evidence="3" key="2">
    <citation type="submission" date="2019-10" db="EMBL/GenBank/DDBJ databases">
        <title>Conservation and host-specific expression of non-tandemly repeated heterogenous ribosome RNA gene in arbuscular mycorrhizal fungi.</title>
        <authorList>
            <person name="Maeda T."/>
            <person name="Kobayashi Y."/>
            <person name="Nakagawa T."/>
            <person name="Ezawa T."/>
            <person name="Yamaguchi K."/>
            <person name="Bino T."/>
            <person name="Nishimoto Y."/>
            <person name="Shigenobu S."/>
            <person name="Kawaguchi M."/>
        </authorList>
    </citation>
    <scope>NUCLEOTIDE SEQUENCE</scope>
    <source>
        <strain evidence="3">HR1</strain>
    </source>
</reference>
<evidence type="ECO:0000313" key="4">
    <source>
        <dbReference type="Proteomes" id="UP000247702"/>
    </source>
</evidence>
<organism evidence="2 4">
    <name type="scientific">Rhizophagus clarus</name>
    <dbReference type="NCBI Taxonomy" id="94130"/>
    <lineage>
        <taxon>Eukaryota</taxon>
        <taxon>Fungi</taxon>
        <taxon>Fungi incertae sedis</taxon>
        <taxon>Mucoromycota</taxon>
        <taxon>Glomeromycotina</taxon>
        <taxon>Glomeromycetes</taxon>
        <taxon>Glomerales</taxon>
        <taxon>Glomeraceae</taxon>
        <taxon>Rhizophagus</taxon>
    </lineage>
</organism>
<reference evidence="2 4" key="1">
    <citation type="submission" date="2017-11" db="EMBL/GenBank/DDBJ databases">
        <title>The genome of Rhizophagus clarus HR1 reveals common genetic basis of auxotrophy among arbuscular mycorrhizal fungi.</title>
        <authorList>
            <person name="Kobayashi Y."/>
        </authorList>
    </citation>
    <scope>NUCLEOTIDE SEQUENCE [LARGE SCALE GENOMIC DNA]</scope>
    <source>
        <strain evidence="2 4">HR1</strain>
    </source>
</reference>